<comment type="subcellular location">
    <subcellularLocation>
        <location evidence="1">Nucleus</location>
    </subcellularLocation>
</comment>
<name>A0A061AR01_CYBFA</name>
<evidence type="ECO:0000313" key="10">
    <source>
        <dbReference type="Proteomes" id="UP000189513"/>
    </source>
</evidence>
<reference evidence="8" key="1">
    <citation type="journal article" date="2014" name="Genome Announc.">
        <title>Genome sequence of the yeast Cyberlindnera fabianii (Hansenula fabianii).</title>
        <authorList>
            <person name="Freel K.C."/>
            <person name="Sarilar V."/>
            <person name="Neuveglise C."/>
            <person name="Devillers H."/>
            <person name="Friedrich A."/>
            <person name="Schacherer J."/>
        </authorList>
    </citation>
    <scope>NUCLEOTIDE SEQUENCE</scope>
    <source>
        <strain evidence="8">YJS4271</strain>
    </source>
</reference>
<evidence type="ECO:0000256" key="2">
    <source>
        <dbReference type="ARBA" id="ARBA00006035"/>
    </source>
</evidence>
<dbReference type="InterPro" id="IPR024826">
    <property type="entry name" value="DNA_pol_delta/II_ssu"/>
</dbReference>
<dbReference type="OrthoDB" id="3763at2759"/>
<dbReference type="CDD" id="cd07387">
    <property type="entry name" value="MPP_PolD2_C"/>
    <property type="match status" value="1"/>
</dbReference>
<dbReference type="EMBL" id="LK052888">
    <property type="protein sequence ID" value="CDR39577.1"/>
    <property type="molecule type" value="Genomic_DNA"/>
</dbReference>
<organism evidence="8">
    <name type="scientific">Cyberlindnera fabianii</name>
    <name type="common">Yeast</name>
    <name type="synonym">Hansenula fabianii</name>
    <dbReference type="NCBI Taxonomy" id="36022"/>
    <lineage>
        <taxon>Eukaryota</taxon>
        <taxon>Fungi</taxon>
        <taxon>Dikarya</taxon>
        <taxon>Ascomycota</taxon>
        <taxon>Saccharomycotina</taxon>
        <taxon>Saccharomycetes</taxon>
        <taxon>Phaffomycetales</taxon>
        <taxon>Phaffomycetaceae</taxon>
        <taxon>Cyberlindnera</taxon>
    </lineage>
</organism>
<evidence type="ECO:0000259" key="7">
    <source>
        <dbReference type="Pfam" id="PF18018"/>
    </source>
</evidence>
<keyword evidence="4" id="KW-0539">Nucleus</keyword>
<dbReference type="GO" id="GO:0043625">
    <property type="term" value="C:delta DNA polymerase complex"/>
    <property type="evidence" value="ECO:0007669"/>
    <property type="project" value="TreeGrafter"/>
</dbReference>
<dbReference type="Pfam" id="PF18018">
    <property type="entry name" value="DNA_pol_D_N"/>
    <property type="match status" value="1"/>
</dbReference>
<evidence type="ECO:0000256" key="3">
    <source>
        <dbReference type="ARBA" id="ARBA00022705"/>
    </source>
</evidence>
<feature type="region of interest" description="Disordered" evidence="5">
    <location>
        <begin position="1"/>
        <end position="23"/>
    </location>
</feature>
<protein>
    <submittedName>
        <fullName evidence="8">CYFA0S03e04896g1_1</fullName>
    </submittedName>
    <submittedName>
        <fullName evidence="9">DNA polymerase delta small subunit</fullName>
    </submittedName>
</protein>
<dbReference type="PANTHER" id="PTHR10416">
    <property type="entry name" value="DNA POLYMERASE DELTA SUBUNIT 2"/>
    <property type="match status" value="1"/>
</dbReference>
<evidence type="ECO:0000256" key="5">
    <source>
        <dbReference type="SAM" id="MobiDB-lite"/>
    </source>
</evidence>
<dbReference type="AlphaFoldDB" id="A0A061AR01"/>
<reference evidence="9" key="3">
    <citation type="submission" date="2017-01" db="EMBL/GenBank/DDBJ databases">
        <authorList>
            <person name="Mah S.A."/>
            <person name="Swanson W.J."/>
            <person name="Moy G.W."/>
            <person name="Vacquier V.D."/>
        </authorList>
    </citation>
    <scope>NUCLEOTIDE SEQUENCE [LARGE SCALE GENOMIC DNA]</scope>
    <source>
        <strain evidence="9">65</strain>
    </source>
</reference>
<dbReference type="InterPro" id="IPR040663">
    <property type="entry name" value="DNA_pol_D_N"/>
</dbReference>
<feature type="compositionally biased region" description="Polar residues" evidence="5">
    <location>
        <begin position="1"/>
        <end position="11"/>
    </location>
</feature>
<feature type="domain" description="DNA polymerase alpha/delta/epsilon subunit B" evidence="6">
    <location>
        <begin position="199"/>
        <end position="414"/>
    </location>
</feature>
<evidence type="ECO:0000313" key="8">
    <source>
        <dbReference type="EMBL" id="CDR39577.1"/>
    </source>
</evidence>
<dbReference type="Gene3D" id="3.60.21.50">
    <property type="match status" value="1"/>
</dbReference>
<dbReference type="InterPro" id="IPR041863">
    <property type="entry name" value="PolD2_C"/>
</dbReference>
<keyword evidence="3" id="KW-0235">DNA replication</keyword>
<dbReference type="OMA" id="HCILIGT"/>
<gene>
    <name evidence="9" type="ORF">BON22_5089</name>
    <name evidence="8" type="ORF">CYFA0S_03e04896g</name>
</gene>
<dbReference type="STRING" id="36022.A0A061AR01"/>
<proteinExistence type="inferred from homology"/>
<accession>A0A061AR01</accession>
<dbReference type="Pfam" id="PF04042">
    <property type="entry name" value="DNA_pol_E_B"/>
    <property type="match status" value="1"/>
</dbReference>
<keyword evidence="10" id="KW-1185">Reference proteome</keyword>
<dbReference type="PANTHER" id="PTHR10416:SF0">
    <property type="entry name" value="DNA POLYMERASE DELTA SUBUNIT 2"/>
    <property type="match status" value="1"/>
</dbReference>
<comment type="similarity">
    <text evidence="2">Belongs to the DNA polymerase delta/II small subunit family.</text>
</comment>
<reference evidence="10" key="2">
    <citation type="journal article" date="2017" name="Genome Announc.">
        <title>Genome sequences of Cyberlindnera fabianii 65, Pichia kudriavzevii 129, and Saccharomyces cerevisiae 131 isolated from fermented masau fruits in Zimbabwe.</title>
        <authorList>
            <person name="van Rijswijck I.M.H."/>
            <person name="Derks M.F.L."/>
            <person name="Abee T."/>
            <person name="de Ridder D."/>
            <person name="Smid E.J."/>
        </authorList>
    </citation>
    <scope>NUCLEOTIDE SEQUENCE [LARGE SCALE GENOMIC DNA]</scope>
    <source>
        <strain evidence="10">65</strain>
    </source>
</reference>
<feature type="domain" description="DNA polymerase delta subunit OB-fold" evidence="7">
    <location>
        <begin position="46"/>
        <end position="181"/>
    </location>
</feature>
<dbReference type="Proteomes" id="UP000189513">
    <property type="component" value="Unassembled WGS sequence"/>
</dbReference>
<dbReference type="VEuPathDB" id="FungiDB:BON22_5089"/>
<evidence type="ECO:0000313" key="9">
    <source>
        <dbReference type="EMBL" id="ONH64992.1"/>
    </source>
</evidence>
<evidence type="ECO:0000256" key="1">
    <source>
        <dbReference type="ARBA" id="ARBA00004123"/>
    </source>
</evidence>
<dbReference type="InterPro" id="IPR007185">
    <property type="entry name" value="DNA_pol_a/d/e_bsu"/>
</dbReference>
<evidence type="ECO:0000256" key="4">
    <source>
        <dbReference type="ARBA" id="ARBA00023242"/>
    </source>
</evidence>
<dbReference type="EMBL" id="MPUK01000014">
    <property type="protein sequence ID" value="ONH64992.1"/>
    <property type="molecule type" value="Genomic_DNA"/>
</dbReference>
<sequence>MSTNLEEYTSPEQHEQQTRSSIVTHTDHKSYDAYALPQAIRTYEKQFAPMYFNRLKALRSRVSHAAKRKWGEETVNGKAVTKKDKVLDIRPDEPAWVVGTIYMEMKYKPNILEDVSKGQDLDIAGVESYTDPDLDEMYLEDESGRILLEGDLLKEIVLVTGVVVGVLGMETKPGCFRVVDVVYPLTSVQKPTRDSTKKIALLSGLDFTGVWDAKHDLLVDYLSGELGYDSSDIARVIIAGNSVLVSEETTAQLDAKNKYGAKNKSNYSKESVTQLDQFLSTLLHTIPVDLMPGEQDPTEVSLPQQPLHPAFFQQSKPYLNTPSFRTITNPYWFQFNNLRILGTSGENINDIYKYTVPDSLRLSRINMLEATIHWQNIIPTAPDTLSCYPYAEKDPFTLTETPHVYFVGNQPQFETKLMHTERGSVRLISVPKFSETGSIVVLDTETLECELVTIDA</sequence>
<dbReference type="GO" id="GO:0006271">
    <property type="term" value="P:DNA strand elongation involved in DNA replication"/>
    <property type="evidence" value="ECO:0007669"/>
    <property type="project" value="TreeGrafter"/>
</dbReference>
<dbReference type="GO" id="GO:0003677">
    <property type="term" value="F:DNA binding"/>
    <property type="evidence" value="ECO:0007669"/>
    <property type="project" value="InterPro"/>
</dbReference>
<evidence type="ECO:0000259" key="6">
    <source>
        <dbReference type="Pfam" id="PF04042"/>
    </source>
</evidence>